<evidence type="ECO:0000256" key="2">
    <source>
        <dbReference type="ARBA" id="ARBA00022777"/>
    </source>
</evidence>
<sequence>MKTGLSVGTLVETTHSQRNPLSSSKDGRQVRIKGFAPTLSVITSKQRPRKLMVLGSDGQTYNYLLKGHEDLRQDERVMQLFALVNTLLVSDPETFKSRLNISRYHVIPLSPKSGLIGWVPHCDTLHALIKDYRESRKILLNLEHRIMLQMAPDYDHLTVPQKAEVFNHALETTTGQDLYKV</sequence>
<dbReference type="InterPro" id="IPR018936">
    <property type="entry name" value="PI3/4_kinase_CS"/>
</dbReference>
<dbReference type="GO" id="GO:0005737">
    <property type="term" value="C:cytoplasm"/>
    <property type="evidence" value="ECO:0007669"/>
    <property type="project" value="TreeGrafter"/>
</dbReference>
<dbReference type="SUPFAM" id="SSF56112">
    <property type="entry name" value="Protein kinase-like (PK-like)"/>
    <property type="match status" value="1"/>
</dbReference>
<dbReference type="GO" id="GO:0004674">
    <property type="term" value="F:protein serine/threonine kinase activity"/>
    <property type="evidence" value="ECO:0007669"/>
    <property type="project" value="TreeGrafter"/>
</dbReference>
<dbReference type="EMBL" id="KQ245434">
    <property type="protein sequence ID" value="KNC73580.1"/>
    <property type="molecule type" value="Genomic_DNA"/>
</dbReference>
<evidence type="ECO:0000256" key="3">
    <source>
        <dbReference type="SAM" id="MobiDB-lite"/>
    </source>
</evidence>
<dbReference type="FunFam" id="3.30.1010.10:FF:000006">
    <property type="entry name" value="Serine/threonine-protein kinase TOR"/>
    <property type="match status" value="1"/>
</dbReference>
<feature type="domain" description="PI3K/PI4K catalytic" evidence="4">
    <location>
        <begin position="35"/>
        <end position="181"/>
    </location>
</feature>
<evidence type="ECO:0000313" key="5">
    <source>
        <dbReference type="EMBL" id="KNC73580.1"/>
    </source>
</evidence>
<accession>A0A0L0FA34</accession>
<dbReference type="Pfam" id="PF00454">
    <property type="entry name" value="PI3_PI4_kinase"/>
    <property type="match status" value="1"/>
</dbReference>
<dbReference type="Gene3D" id="3.30.1010.10">
    <property type="entry name" value="Phosphatidylinositol 3-kinase Catalytic Subunit, Chain A, domain 4"/>
    <property type="match status" value="1"/>
</dbReference>
<proteinExistence type="predicted"/>
<keyword evidence="6" id="KW-1185">Reference proteome</keyword>
<dbReference type="InterPro" id="IPR011009">
    <property type="entry name" value="Kinase-like_dom_sf"/>
</dbReference>
<dbReference type="OrthoDB" id="381190at2759"/>
<dbReference type="Proteomes" id="UP000054560">
    <property type="component" value="Unassembled WGS sequence"/>
</dbReference>
<dbReference type="GO" id="GO:0038202">
    <property type="term" value="P:TORC1 signaling"/>
    <property type="evidence" value="ECO:0007669"/>
    <property type="project" value="TreeGrafter"/>
</dbReference>
<evidence type="ECO:0000313" key="6">
    <source>
        <dbReference type="Proteomes" id="UP000054560"/>
    </source>
</evidence>
<dbReference type="GO" id="GO:0031932">
    <property type="term" value="C:TORC2 complex"/>
    <property type="evidence" value="ECO:0007669"/>
    <property type="project" value="TreeGrafter"/>
</dbReference>
<dbReference type="AlphaFoldDB" id="A0A0L0FA34"/>
<keyword evidence="2" id="KW-0418">Kinase</keyword>
<evidence type="ECO:0000259" key="4">
    <source>
        <dbReference type="PROSITE" id="PS50290"/>
    </source>
</evidence>
<gene>
    <name evidence="5" type="ORF">SARC_13862</name>
</gene>
<name>A0A0L0FA34_9EUKA</name>
<organism evidence="5 6">
    <name type="scientific">Sphaeroforma arctica JP610</name>
    <dbReference type="NCBI Taxonomy" id="667725"/>
    <lineage>
        <taxon>Eukaryota</taxon>
        <taxon>Ichthyosporea</taxon>
        <taxon>Ichthyophonida</taxon>
        <taxon>Sphaeroforma</taxon>
    </lineage>
</organism>
<dbReference type="GO" id="GO:0005634">
    <property type="term" value="C:nucleus"/>
    <property type="evidence" value="ECO:0007669"/>
    <property type="project" value="TreeGrafter"/>
</dbReference>
<dbReference type="InterPro" id="IPR050517">
    <property type="entry name" value="DDR_Repair_Kinase"/>
</dbReference>
<dbReference type="PROSITE" id="PS00915">
    <property type="entry name" value="PI3_4_KINASE_1"/>
    <property type="match status" value="1"/>
</dbReference>
<dbReference type="GO" id="GO:0016242">
    <property type="term" value="P:negative regulation of macroautophagy"/>
    <property type="evidence" value="ECO:0007669"/>
    <property type="project" value="TreeGrafter"/>
</dbReference>
<dbReference type="PANTHER" id="PTHR11139:SF9">
    <property type="entry name" value="SERINE_THREONINE-PROTEIN KINASE MTOR"/>
    <property type="match status" value="1"/>
</dbReference>
<reference evidence="5 6" key="1">
    <citation type="submission" date="2011-02" db="EMBL/GenBank/DDBJ databases">
        <title>The Genome Sequence of Sphaeroforma arctica JP610.</title>
        <authorList>
            <consortium name="The Broad Institute Genome Sequencing Platform"/>
            <person name="Russ C."/>
            <person name="Cuomo C."/>
            <person name="Young S.K."/>
            <person name="Zeng Q."/>
            <person name="Gargeya S."/>
            <person name="Alvarado L."/>
            <person name="Berlin A."/>
            <person name="Chapman S.B."/>
            <person name="Chen Z."/>
            <person name="Freedman E."/>
            <person name="Gellesch M."/>
            <person name="Goldberg J."/>
            <person name="Griggs A."/>
            <person name="Gujja S."/>
            <person name="Heilman E."/>
            <person name="Heiman D."/>
            <person name="Howarth C."/>
            <person name="Mehta T."/>
            <person name="Neiman D."/>
            <person name="Pearson M."/>
            <person name="Roberts A."/>
            <person name="Saif S."/>
            <person name="Shea T."/>
            <person name="Shenoy N."/>
            <person name="Sisk P."/>
            <person name="Stolte C."/>
            <person name="Sykes S."/>
            <person name="White J."/>
            <person name="Yandava C."/>
            <person name="Burger G."/>
            <person name="Gray M.W."/>
            <person name="Holland P.W.H."/>
            <person name="King N."/>
            <person name="Lang F.B.F."/>
            <person name="Roger A.J."/>
            <person name="Ruiz-Trillo I."/>
            <person name="Haas B."/>
            <person name="Nusbaum C."/>
            <person name="Birren B."/>
        </authorList>
    </citation>
    <scope>NUCLEOTIDE SEQUENCE [LARGE SCALE GENOMIC DNA]</scope>
    <source>
        <strain evidence="5 6">JP610</strain>
    </source>
</reference>
<dbReference type="eggNOG" id="KOG0891">
    <property type="taxonomic scope" value="Eukaryota"/>
</dbReference>
<feature type="region of interest" description="Disordered" evidence="3">
    <location>
        <begin position="1"/>
        <end position="26"/>
    </location>
</feature>
<dbReference type="GO" id="GO:0031931">
    <property type="term" value="C:TORC1 complex"/>
    <property type="evidence" value="ECO:0007669"/>
    <property type="project" value="TreeGrafter"/>
</dbReference>
<dbReference type="STRING" id="667725.A0A0L0FA34"/>
<dbReference type="PROSITE" id="PS50290">
    <property type="entry name" value="PI3_4_KINASE_3"/>
    <property type="match status" value="1"/>
</dbReference>
<keyword evidence="1" id="KW-0808">Transferase</keyword>
<dbReference type="InterPro" id="IPR000403">
    <property type="entry name" value="PI3/4_kinase_cat_dom"/>
</dbReference>
<protein>
    <recommendedName>
        <fullName evidence="4">PI3K/PI4K catalytic domain-containing protein</fullName>
    </recommendedName>
</protein>
<feature type="compositionally biased region" description="Polar residues" evidence="3">
    <location>
        <begin position="11"/>
        <end position="24"/>
    </location>
</feature>
<dbReference type="PANTHER" id="PTHR11139">
    <property type="entry name" value="ATAXIA TELANGIECTASIA MUTATED ATM -RELATED"/>
    <property type="match status" value="1"/>
</dbReference>
<evidence type="ECO:0000256" key="1">
    <source>
        <dbReference type="ARBA" id="ARBA00022679"/>
    </source>
</evidence>
<dbReference type="GeneID" id="25914366"/>
<dbReference type="RefSeq" id="XP_014147482.1">
    <property type="nucleotide sequence ID" value="XM_014292007.1"/>
</dbReference>